<dbReference type="EMBL" id="AMZO01000045">
    <property type="protein sequence ID" value="ELR63270.1"/>
    <property type="molecule type" value="Genomic_DNA"/>
</dbReference>
<name>L8J359_9GAMM</name>
<dbReference type="AlphaFoldDB" id="L8J359"/>
<evidence type="ECO:0000313" key="2">
    <source>
        <dbReference type="Proteomes" id="UP000011134"/>
    </source>
</evidence>
<organism evidence="1 2">
    <name type="scientific">Photobacterium marinum</name>
    <dbReference type="NCBI Taxonomy" id="1056511"/>
    <lineage>
        <taxon>Bacteria</taxon>
        <taxon>Pseudomonadati</taxon>
        <taxon>Pseudomonadota</taxon>
        <taxon>Gammaproteobacteria</taxon>
        <taxon>Vibrionales</taxon>
        <taxon>Vibrionaceae</taxon>
        <taxon>Photobacterium</taxon>
    </lineage>
</organism>
<dbReference type="Proteomes" id="UP000011134">
    <property type="component" value="Unassembled WGS sequence"/>
</dbReference>
<comment type="caution">
    <text evidence="1">The sequence shown here is derived from an EMBL/GenBank/DDBJ whole genome shotgun (WGS) entry which is preliminary data.</text>
</comment>
<sequence>MTEKGYGCKPDCFIYQLFLTLVGLVGDIKKAPHKRGRVTSE</sequence>
<keyword evidence="2" id="KW-1185">Reference proteome</keyword>
<protein>
    <submittedName>
        <fullName evidence="1">Uncharacterized protein</fullName>
    </submittedName>
</protein>
<evidence type="ECO:0000313" key="1">
    <source>
        <dbReference type="EMBL" id="ELR63270.1"/>
    </source>
</evidence>
<accession>L8J359</accession>
<proteinExistence type="predicted"/>
<gene>
    <name evidence="1" type="ORF">C942_03967</name>
</gene>
<reference evidence="1 2" key="1">
    <citation type="submission" date="2012-12" db="EMBL/GenBank/DDBJ databases">
        <title>Genome Assembly of Photobacterium sp. AK15.</title>
        <authorList>
            <person name="Khatri I."/>
            <person name="Vaidya B."/>
            <person name="Srinivas T.N.R."/>
            <person name="Subramanian S."/>
            <person name="Pinnaka A."/>
        </authorList>
    </citation>
    <scope>NUCLEOTIDE SEQUENCE [LARGE SCALE GENOMIC DNA]</scope>
    <source>
        <strain evidence="1 2">AK15</strain>
    </source>
</reference>